<dbReference type="PANTHER" id="PTHR45527:SF1">
    <property type="entry name" value="FATTY ACID SYNTHASE"/>
    <property type="match status" value="1"/>
</dbReference>
<feature type="domain" description="Carrier" evidence="4">
    <location>
        <begin position="1062"/>
        <end position="1137"/>
    </location>
</feature>
<dbReference type="SMART" id="SM00823">
    <property type="entry name" value="PKS_PP"/>
    <property type="match status" value="2"/>
</dbReference>
<dbReference type="GO" id="GO:0003824">
    <property type="term" value="F:catalytic activity"/>
    <property type="evidence" value="ECO:0007669"/>
    <property type="project" value="InterPro"/>
</dbReference>
<dbReference type="GO" id="GO:0005737">
    <property type="term" value="C:cytoplasm"/>
    <property type="evidence" value="ECO:0007669"/>
    <property type="project" value="TreeGrafter"/>
</dbReference>
<evidence type="ECO:0000259" key="4">
    <source>
        <dbReference type="PROSITE" id="PS50075"/>
    </source>
</evidence>
<dbReference type="FunFam" id="2.30.38.10:FF:000001">
    <property type="entry name" value="Non-ribosomal peptide synthetase PvdI"/>
    <property type="match status" value="2"/>
</dbReference>
<comment type="caution">
    <text evidence="5">The sequence shown here is derived from an EMBL/GenBank/DDBJ whole genome shotgun (WGS) entry which is preliminary data.</text>
</comment>
<accession>A0A3S0HFS4</accession>
<evidence type="ECO:0000256" key="1">
    <source>
        <dbReference type="ARBA" id="ARBA00001957"/>
    </source>
</evidence>
<dbReference type="InterPro" id="IPR006162">
    <property type="entry name" value="Ppantetheine_attach_site"/>
</dbReference>
<dbReference type="Gene3D" id="3.40.50.980">
    <property type="match status" value="2"/>
</dbReference>
<evidence type="ECO:0000313" key="6">
    <source>
        <dbReference type="Proteomes" id="UP000271705"/>
    </source>
</evidence>
<dbReference type="Pfam" id="PF00550">
    <property type="entry name" value="PP-binding"/>
    <property type="match status" value="2"/>
</dbReference>
<dbReference type="FunFam" id="3.40.50.980:FF:000001">
    <property type="entry name" value="Non-ribosomal peptide synthetase"/>
    <property type="match status" value="1"/>
</dbReference>
<name>A0A3S0HFS4_STEMA</name>
<dbReference type="Pfam" id="PF18563">
    <property type="entry name" value="TubC_N"/>
    <property type="match status" value="1"/>
</dbReference>
<dbReference type="Proteomes" id="UP000271705">
    <property type="component" value="Unassembled WGS sequence"/>
</dbReference>
<dbReference type="Pfam" id="PF00501">
    <property type="entry name" value="AMP-binding"/>
    <property type="match status" value="2"/>
</dbReference>
<feature type="domain" description="Carrier" evidence="4">
    <location>
        <begin position="2130"/>
        <end position="2205"/>
    </location>
</feature>
<dbReference type="CDD" id="cd19544">
    <property type="entry name" value="E-C_NRPS"/>
    <property type="match status" value="1"/>
</dbReference>
<dbReference type="CDD" id="cd19531">
    <property type="entry name" value="LCL_NRPS-like"/>
    <property type="match status" value="1"/>
</dbReference>
<dbReference type="InterPro" id="IPR042099">
    <property type="entry name" value="ANL_N_sf"/>
</dbReference>
<dbReference type="PROSITE" id="PS00012">
    <property type="entry name" value="PHOSPHOPANTETHEINE"/>
    <property type="match status" value="2"/>
</dbReference>
<dbReference type="NCBIfam" id="TIGR01733">
    <property type="entry name" value="AA-adenyl-dom"/>
    <property type="match status" value="2"/>
</dbReference>
<dbReference type="Pfam" id="PF13193">
    <property type="entry name" value="AMP-binding_C"/>
    <property type="match status" value="2"/>
</dbReference>
<comment type="cofactor">
    <cofactor evidence="1">
        <name>pantetheine 4'-phosphate</name>
        <dbReference type="ChEBI" id="CHEBI:47942"/>
    </cofactor>
</comment>
<dbReference type="GO" id="GO:0072330">
    <property type="term" value="P:monocarboxylic acid biosynthetic process"/>
    <property type="evidence" value="ECO:0007669"/>
    <property type="project" value="UniProtKB-ARBA"/>
</dbReference>
<dbReference type="RefSeq" id="WP_126928452.1">
    <property type="nucleotide sequence ID" value="NZ_RXLZ01000013.1"/>
</dbReference>
<gene>
    <name evidence="5" type="ORF">EKL94_06485</name>
</gene>
<dbReference type="PROSITE" id="PS50075">
    <property type="entry name" value="CARRIER"/>
    <property type="match status" value="2"/>
</dbReference>
<reference evidence="5 6" key="1">
    <citation type="submission" date="2018-12" db="EMBL/GenBank/DDBJ databases">
        <authorList>
            <person name="Kartti S."/>
            <person name="Manni A."/>
            <person name="Chemao El Fihri M.W."/>
            <person name="Laamarti M."/>
            <person name="Temsamani L."/>
            <person name="El Jamali J.E."/>
            <person name="Ouadghiri M."/>
            <person name="Ibrahimi A."/>
            <person name="Filati-Maltouf A."/>
        </authorList>
    </citation>
    <scope>NUCLEOTIDE SEQUENCE [LARGE SCALE GENOMIC DNA]</scope>
    <source>
        <strain evidence="5 6">MDMC339</strain>
    </source>
</reference>
<dbReference type="FunFam" id="3.30.300.30:FF:000010">
    <property type="entry name" value="Enterobactin synthetase component F"/>
    <property type="match status" value="2"/>
</dbReference>
<dbReference type="GO" id="GO:0031177">
    <property type="term" value="F:phosphopantetheine binding"/>
    <property type="evidence" value="ECO:0007669"/>
    <property type="project" value="InterPro"/>
</dbReference>
<keyword evidence="3" id="KW-0597">Phosphoprotein</keyword>
<keyword evidence="2" id="KW-0596">Phosphopantetheine</keyword>
<evidence type="ECO:0000256" key="2">
    <source>
        <dbReference type="ARBA" id="ARBA00022450"/>
    </source>
</evidence>
<dbReference type="InterPro" id="IPR020845">
    <property type="entry name" value="AMP-binding_CS"/>
</dbReference>
<dbReference type="Gene3D" id="3.30.300.30">
    <property type="match status" value="2"/>
</dbReference>
<protein>
    <submittedName>
        <fullName evidence="5">Amino acid adenylation domain-containing protein</fullName>
    </submittedName>
</protein>
<evidence type="ECO:0000256" key="3">
    <source>
        <dbReference type="ARBA" id="ARBA00022553"/>
    </source>
</evidence>
<dbReference type="Gene3D" id="1.10.10.1830">
    <property type="entry name" value="Non-ribosomal peptide synthase, adenylation domain"/>
    <property type="match status" value="1"/>
</dbReference>
<dbReference type="InterPro" id="IPR009081">
    <property type="entry name" value="PP-bd_ACP"/>
</dbReference>
<dbReference type="InterPro" id="IPR025110">
    <property type="entry name" value="AMP-bd_C"/>
</dbReference>
<dbReference type="Gene3D" id="3.40.50.12780">
    <property type="entry name" value="N-terminal domain of ligase-like"/>
    <property type="match status" value="1"/>
</dbReference>
<sequence length="2241" mass="244772">MSAMDLLAELADLGIKIEAVDGRLALRAPPGTLTEALKQSLRLNRDALIAHLTQHGSSTRLRDASRITPDMLPLVSLSQEEIDAVVAEAGDGHHSVQDIYALGPLQQGMLFHHLLDQAGDAYLMRSVIAFDSRERLDSFVAALQRVIDRHDILRTSVHWTGLSTPVQVVHRTATLGVETLTVAPDEDVLPQLLRRIDPRSTRLDLRVAPLLRAYIAPEADGTGWLLLLLDHHIISDNYSLQLLIDEVGALMRDEGSALDASLPYRNFIAHTSAPLDAGHERFFTDMLGDVDEPTAPFGVLDVHAQNENFHEARRTLDPALAQRTRACARRLGVSPAVLFHVAWAHVVARCSGRDDVVFGTVLAGRWGASEGSSRVMGMFINTLPVRFRLGNRSTGAVVQQAASTLAGLLEHEQAPLPMAQRCSAVEAPLPLFTTLLNYRHTAIATAARGSPEEADSWMGVELVHIEERSNYPLSMSVDDNGVGFSLNAQCTGSIVADRIVGYLDRAVQGLVDTLELQPQTPVCQLPMLPPSEQRGMLVAFNPEAPEVDSDTLLHSLFEQAADTAPDRVAVICGDASLSYAQLEQRANQVAHYLIAAGIAADGRVALCMERSVDMVVGMLGILKAGAGYVPLDPAYPPERLAYLIGDCAPQVVLTQRALVGMLTALGTDTHRVVTLDDECPITAGQPTQRPEKTGLSADHLAYVIYTSGSTGQPKGVMVHHAGIVASTRARIAYYPADSRMLLVPSFAFDSSVAMIFWALCSGATLVVARHDEARDPAALSRLVSEHRIEAWLSVPSLYDAVLTYCNGEGLESLRSVIVAGEALSHRVATRHAECMPASARMYNEYGPTEACVWCTVDLVDSRHPGKSIGKPIAGAPIYLLDQWGAPVPLGVPGEIHIGGVQVARGYLERPGLTAERFIQDPFSPGPAARMYRTGDLGAWQADGTIDYLGRNDHQVKVRGFRIELGEIEVALQGCPDVREAVVLLREDEPGDRRLVAYFISSSGDPVKAGELRAALARSLAEHMLPSAFVQLPAWPLTPNGKLDRQALPAPERAVASVEFFDVPRGEIEVTLAQLWQQLLHVAQVGRNDHFFDLGGHSLLAIQLISQLRRLLDVEVALREVFNHPTLADLARCIAQAGRSVQPPLLQVPRDQALPLSWSQQRLWFLDRLDPAAGAAYHIPTAIRLRGSLDQPALQAALDRIVARHEGLRTRFRNVDGRPEQVIDTPDCGFSLDVHDLSTLDAAEQEAAVRELTAAEAQKRFALSEGDLIRGRLLRLSAQEHVLLVTQHHIVSDGWSLGVLVHEISTLYSAYSSGGEDPLPPLPLQYADYATWQRSWLQGEVLEQQLDFWRTHLSGAPALLTLPLDRPRPATQSYRGGNLPLQITAERVTALRRLSQRHGTTLYMTLLAAWSIVVSRISGQSDVVIGSLVANRQRPEIEPLIGFFVNTLALRARLDPDPTVAELLAQLKATTLAAYANQDVPFEQVVEALKPARSLAHSPVFQVMLSLDNTPSGGELSLSGLTLSSVPTPHVTTHFDLSLSFVESGGQLLGGLEYASDLFDPTTVQRLIDYLHTVLDSMVRDDRQQVSALELLPGNERNSLLSSFSPMPYDHGAQEFLHARFQAHAEQHPERVAIVFEDTTLSYGELNARANQLAHALRARGIGPEQRVALCMDRGPELVIGIVGILKSGAAYVPLEPTTPPKRLAFMLADSAPMAVVTQSHLVSRFQDAPALPLVVVDTPDMVGSQSRHNPVTAALEPQHLAYVIYTSGSTGQPKGVMVEHRHLSRLFAATQEKFTFGADDVWTLFHSFAFDFSVWEVWGALLHGGRLIVVPTEVSRSPAEFYALLVDQGVTVLNQTPSAFRQLIAAEAESAAMHHLRYVIFGGEALDLPMLAPWIARNDPDKIQLINMYGITEITVHATFRRIHGSDVDAGRGSVIGAPLSDLRLLVLDSHQQLVPIGVTGEIYVGGSGVARGYLNRPELTAERFLPDPYSSDPSARLYRTGDLASWLPEGELQYRGRIDFQVKIRGFRIELGEIEARLLACNGIREAVVLVREEADGDKRLVAYVLAEPGTELASATLRQSLLRHLADYMVPAAYVRVEQWPLTANGKLDRMALPIPEADALAKQDHEAPVGEIEQAIAAIWQDVLGAALVGRHDNFFDLGGHSLLAVQLCARISDAFAIEFSVRTLFERPVLAALADAVVGIQIAQFQDEDVDKLGSMLSDLSQQDLRRMLEEEEQNEH</sequence>
<dbReference type="GO" id="GO:0044550">
    <property type="term" value="P:secondary metabolite biosynthetic process"/>
    <property type="evidence" value="ECO:0007669"/>
    <property type="project" value="UniProtKB-ARBA"/>
</dbReference>
<evidence type="ECO:0000313" key="5">
    <source>
        <dbReference type="EMBL" id="RTQ90553.1"/>
    </source>
</evidence>
<dbReference type="FunFam" id="1.10.1200.10:FF:000016">
    <property type="entry name" value="Non-ribosomal peptide synthase"/>
    <property type="match status" value="2"/>
</dbReference>
<dbReference type="SUPFAM" id="SSF56801">
    <property type="entry name" value="Acetyl-CoA synthetase-like"/>
    <property type="match status" value="2"/>
</dbReference>
<dbReference type="PANTHER" id="PTHR45527">
    <property type="entry name" value="NONRIBOSOMAL PEPTIDE SYNTHETASE"/>
    <property type="match status" value="1"/>
</dbReference>
<organism evidence="5 6">
    <name type="scientific">Stenotrophomonas maltophilia</name>
    <name type="common">Pseudomonas maltophilia</name>
    <name type="synonym">Xanthomonas maltophilia</name>
    <dbReference type="NCBI Taxonomy" id="40324"/>
    <lineage>
        <taxon>Bacteria</taxon>
        <taxon>Pseudomonadati</taxon>
        <taxon>Pseudomonadota</taxon>
        <taxon>Gammaproteobacteria</taxon>
        <taxon>Lysobacterales</taxon>
        <taxon>Lysobacteraceae</taxon>
        <taxon>Stenotrophomonas</taxon>
        <taxon>Stenotrophomonas maltophilia group</taxon>
    </lineage>
</organism>
<dbReference type="FunFam" id="3.40.50.12780:FF:000012">
    <property type="entry name" value="Non-ribosomal peptide synthetase"/>
    <property type="match status" value="2"/>
</dbReference>
<dbReference type="Gene3D" id="2.30.38.10">
    <property type="entry name" value="Luciferase, Domain 3"/>
    <property type="match status" value="1"/>
</dbReference>
<dbReference type="CDD" id="cd17643">
    <property type="entry name" value="A_NRPS_Cytc1-like"/>
    <property type="match status" value="1"/>
</dbReference>
<dbReference type="InterPro" id="IPR041464">
    <property type="entry name" value="TubC_N"/>
</dbReference>
<dbReference type="GO" id="GO:0043041">
    <property type="term" value="P:amino acid activation for nonribosomal peptide biosynthetic process"/>
    <property type="evidence" value="ECO:0007669"/>
    <property type="project" value="TreeGrafter"/>
</dbReference>
<dbReference type="FunFam" id="3.40.50.980:FF:000002">
    <property type="entry name" value="Enterobactin synthetase component F"/>
    <property type="match status" value="1"/>
</dbReference>
<dbReference type="Gene3D" id="3.30.559.10">
    <property type="entry name" value="Chloramphenicol acetyltransferase-like domain"/>
    <property type="match status" value="2"/>
</dbReference>
<dbReference type="InterPro" id="IPR036736">
    <property type="entry name" value="ACP-like_sf"/>
</dbReference>
<dbReference type="InterPro" id="IPR023213">
    <property type="entry name" value="CAT-like_dom_sf"/>
</dbReference>
<dbReference type="InterPro" id="IPR001242">
    <property type="entry name" value="Condensation_dom"/>
</dbReference>
<dbReference type="InterPro" id="IPR000873">
    <property type="entry name" value="AMP-dep_synth/lig_dom"/>
</dbReference>
<dbReference type="Gene3D" id="3.30.559.30">
    <property type="entry name" value="Nonribosomal peptide synthetase, condensation domain"/>
    <property type="match status" value="2"/>
</dbReference>
<dbReference type="InterPro" id="IPR044894">
    <property type="entry name" value="TubC_N_sf"/>
</dbReference>
<dbReference type="Gene3D" id="1.10.1200.10">
    <property type="entry name" value="ACP-like"/>
    <property type="match status" value="2"/>
</dbReference>
<dbReference type="SUPFAM" id="SSF47336">
    <property type="entry name" value="ACP-like"/>
    <property type="match status" value="2"/>
</dbReference>
<dbReference type="InterPro" id="IPR045851">
    <property type="entry name" value="AMP-bd_C_sf"/>
</dbReference>
<dbReference type="PROSITE" id="PS00455">
    <property type="entry name" value="AMP_BINDING"/>
    <property type="match status" value="2"/>
</dbReference>
<dbReference type="InterPro" id="IPR020806">
    <property type="entry name" value="PKS_PP-bd"/>
</dbReference>
<proteinExistence type="predicted"/>
<dbReference type="SUPFAM" id="SSF52777">
    <property type="entry name" value="CoA-dependent acyltransferases"/>
    <property type="match status" value="4"/>
</dbReference>
<dbReference type="InterPro" id="IPR010071">
    <property type="entry name" value="AA_adenyl_dom"/>
</dbReference>
<dbReference type="EMBL" id="RXLZ01000013">
    <property type="protein sequence ID" value="RTQ90553.1"/>
    <property type="molecule type" value="Genomic_DNA"/>
</dbReference>
<dbReference type="CDD" id="cd05930">
    <property type="entry name" value="A_NRPS"/>
    <property type="match status" value="1"/>
</dbReference>
<dbReference type="NCBIfam" id="NF003417">
    <property type="entry name" value="PRK04813.1"/>
    <property type="match status" value="2"/>
</dbReference>
<dbReference type="Pfam" id="PF00668">
    <property type="entry name" value="Condensation"/>
    <property type="match status" value="2"/>
</dbReference>
<dbReference type="FunFam" id="3.30.559.10:FF:000012">
    <property type="entry name" value="Non-ribosomal peptide synthetase"/>
    <property type="match status" value="1"/>
</dbReference>